<name>A0A1H3FFU6_9FLAO</name>
<gene>
    <name evidence="2" type="ORF">SAMN05444411_11138</name>
</gene>
<dbReference type="Proteomes" id="UP000199595">
    <property type="component" value="Unassembled WGS sequence"/>
</dbReference>
<dbReference type="Gene3D" id="3.40.720.10">
    <property type="entry name" value="Alkaline Phosphatase, subunit A"/>
    <property type="match status" value="1"/>
</dbReference>
<organism evidence="2 3">
    <name type="scientific">Lutibacter oricola</name>
    <dbReference type="NCBI Taxonomy" id="762486"/>
    <lineage>
        <taxon>Bacteria</taxon>
        <taxon>Pseudomonadati</taxon>
        <taxon>Bacteroidota</taxon>
        <taxon>Flavobacteriia</taxon>
        <taxon>Flavobacteriales</taxon>
        <taxon>Flavobacteriaceae</taxon>
        <taxon>Lutibacter</taxon>
    </lineage>
</organism>
<evidence type="ECO:0000313" key="3">
    <source>
        <dbReference type="Proteomes" id="UP000199595"/>
    </source>
</evidence>
<accession>A0A1H3FFU6</accession>
<protein>
    <submittedName>
        <fullName evidence="2">Arylsulfatase A</fullName>
    </submittedName>
</protein>
<feature type="domain" description="Sulfatase N-terminal" evidence="1">
    <location>
        <begin position="18"/>
        <end position="377"/>
    </location>
</feature>
<keyword evidence="3" id="KW-1185">Reference proteome</keyword>
<dbReference type="PANTHER" id="PTHR43751:SF1">
    <property type="entry name" value="SULFATASE ATSG-RELATED"/>
    <property type="match status" value="1"/>
</dbReference>
<evidence type="ECO:0000313" key="2">
    <source>
        <dbReference type="EMBL" id="SDX89836.1"/>
    </source>
</evidence>
<dbReference type="SUPFAM" id="SSF53649">
    <property type="entry name" value="Alkaline phosphatase-like"/>
    <property type="match status" value="1"/>
</dbReference>
<dbReference type="InterPro" id="IPR000917">
    <property type="entry name" value="Sulfatase_N"/>
</dbReference>
<dbReference type="EMBL" id="FNNJ01000011">
    <property type="protein sequence ID" value="SDX89836.1"/>
    <property type="molecule type" value="Genomic_DNA"/>
</dbReference>
<dbReference type="InterPro" id="IPR017850">
    <property type="entry name" value="Alkaline_phosphatase_core_sf"/>
</dbReference>
<dbReference type="Pfam" id="PF00884">
    <property type="entry name" value="Sulfatase"/>
    <property type="match status" value="1"/>
</dbReference>
<dbReference type="STRING" id="762486.SAMN05444411_11138"/>
<evidence type="ECO:0000259" key="1">
    <source>
        <dbReference type="Pfam" id="PF00884"/>
    </source>
</evidence>
<reference evidence="2 3" key="1">
    <citation type="submission" date="2016-10" db="EMBL/GenBank/DDBJ databases">
        <authorList>
            <person name="de Groot N.N."/>
        </authorList>
    </citation>
    <scope>NUCLEOTIDE SEQUENCE [LARGE SCALE GENOMIC DNA]</scope>
    <source>
        <strain evidence="2 3">DSM 24956</strain>
    </source>
</reference>
<dbReference type="AlphaFoldDB" id="A0A1H3FFU6"/>
<sequence>MLFSILFCTLIQSQNKKPNIIFLLSDDQRDNTFGAMGHPIVKSPNVDQLINEGIRFSNTYIAEPVCASSRAALFTGTYERVNGIGFTSSYSLTESQWENSYPELLRNNGYYTGFIGKFGIEYYTFKGNASKKFDYWRAHDGWSKFWPKGLENCSEYFDSKEDIITPIMGESIEDFLQKTPSNKPFCLSVSFSVPHGSQIMSMHPENRQAEICLEPANNYEKLKGLEFYDTLYRDGKIEIPKETATDPYKYIPKRIIDQNKGRATQTYIYDYNTISCNEHYIRYYQQISGMDKVIGDMVKSLEEKGIADNTIIIFASDHGLLMGEYGMGGKALLYDLASKIPCFIYDPRLPENKKGQNIEELVSSLDLTSTILEYAGIESPKEMQGTSLTPLINGNNKNWRKELFLESFFTGRDNPFCEGIRMGDWKYIRMYRGGFWGYNETHLDFNNKKPDFEQLFNLKDDPKEMNNLIEQYEGSKLLVELRAKTANYANTMNKTREDYKQTHEIALRKKNKNKK</sequence>
<dbReference type="PANTHER" id="PTHR43751">
    <property type="entry name" value="SULFATASE"/>
    <property type="match status" value="1"/>
</dbReference>
<proteinExistence type="predicted"/>
<dbReference type="InterPro" id="IPR052701">
    <property type="entry name" value="GAG_Ulvan_Degrading_Sulfatases"/>
</dbReference>